<dbReference type="Proteomes" id="UP001595872">
    <property type="component" value="Unassembled WGS sequence"/>
</dbReference>
<dbReference type="RefSeq" id="WP_378260948.1">
    <property type="nucleotide sequence ID" value="NZ_JBHSIT010000010.1"/>
</dbReference>
<dbReference type="Pfam" id="PF04978">
    <property type="entry name" value="MST"/>
    <property type="match status" value="1"/>
</dbReference>
<dbReference type="Gene3D" id="1.20.120.450">
    <property type="entry name" value="dinb family like domain"/>
    <property type="match status" value="1"/>
</dbReference>
<accession>A0ABV9U790</accession>
<gene>
    <name evidence="2" type="ORF">ACFPCY_30825</name>
</gene>
<evidence type="ECO:0000256" key="1">
    <source>
        <dbReference type="SAM" id="MobiDB-lite"/>
    </source>
</evidence>
<sequence length="218" mass="23749">MTRPGTKAHLHRYLDFGRDALLWKLDGLSEYDVRRPLTPTGTNLLGLVKHLSGVEAGYFGETFGRPFPEPLPWITDDAEDNADMWATPDESREDILGLYGRVRAFADATITELPLDAPGRVPWWPDDRAGVTLDAIIIHVTAEVHRHAGHADVVRELIDGAVGMRVGRENMPSDDRNWWTDYRNRLEQAAKTAAAAAASSEAAVGPAGDDGAAPASDG</sequence>
<name>A0ABV9U790_9ACTN</name>
<evidence type="ECO:0000313" key="3">
    <source>
        <dbReference type="Proteomes" id="UP001595872"/>
    </source>
</evidence>
<proteinExistence type="predicted"/>
<organism evidence="2 3">
    <name type="scientific">Actinomadura gamaensis</name>
    <dbReference type="NCBI Taxonomy" id="1763541"/>
    <lineage>
        <taxon>Bacteria</taxon>
        <taxon>Bacillati</taxon>
        <taxon>Actinomycetota</taxon>
        <taxon>Actinomycetes</taxon>
        <taxon>Streptosporangiales</taxon>
        <taxon>Thermomonosporaceae</taxon>
        <taxon>Actinomadura</taxon>
    </lineage>
</organism>
<dbReference type="InterPro" id="IPR007061">
    <property type="entry name" value="MST-like"/>
</dbReference>
<evidence type="ECO:0000313" key="2">
    <source>
        <dbReference type="EMBL" id="MFC4911734.1"/>
    </source>
</evidence>
<reference evidence="3" key="1">
    <citation type="journal article" date="2019" name="Int. J. Syst. Evol. Microbiol.">
        <title>The Global Catalogue of Microorganisms (GCM) 10K type strain sequencing project: providing services to taxonomists for standard genome sequencing and annotation.</title>
        <authorList>
            <consortium name="The Broad Institute Genomics Platform"/>
            <consortium name="The Broad Institute Genome Sequencing Center for Infectious Disease"/>
            <person name="Wu L."/>
            <person name="Ma J."/>
        </authorList>
    </citation>
    <scope>NUCLEOTIDE SEQUENCE [LARGE SCALE GENOMIC DNA]</scope>
    <source>
        <strain evidence="3">KLKA75</strain>
    </source>
</reference>
<protein>
    <submittedName>
        <fullName evidence="2">DinB family protein</fullName>
    </submittedName>
</protein>
<keyword evidence="3" id="KW-1185">Reference proteome</keyword>
<comment type="caution">
    <text evidence="2">The sequence shown here is derived from an EMBL/GenBank/DDBJ whole genome shotgun (WGS) entry which is preliminary data.</text>
</comment>
<dbReference type="InterPro" id="IPR034660">
    <property type="entry name" value="DinB/YfiT-like"/>
</dbReference>
<dbReference type="EMBL" id="JBHSIT010000010">
    <property type="protein sequence ID" value="MFC4911734.1"/>
    <property type="molecule type" value="Genomic_DNA"/>
</dbReference>
<feature type="region of interest" description="Disordered" evidence="1">
    <location>
        <begin position="193"/>
        <end position="218"/>
    </location>
</feature>
<dbReference type="SUPFAM" id="SSF109854">
    <property type="entry name" value="DinB/YfiT-like putative metalloenzymes"/>
    <property type="match status" value="1"/>
</dbReference>